<organism evidence="1 2">
    <name type="scientific">Pseudocitrobacter corydidari</name>
    <dbReference type="NCBI Taxonomy" id="2891570"/>
    <lineage>
        <taxon>Bacteria</taxon>
        <taxon>Pseudomonadati</taxon>
        <taxon>Pseudomonadota</taxon>
        <taxon>Gammaproteobacteria</taxon>
        <taxon>Enterobacterales</taxon>
        <taxon>Enterobacteriaceae</taxon>
        <taxon>Pseudocitrobacter</taxon>
    </lineage>
</organism>
<evidence type="ECO:0000313" key="2">
    <source>
        <dbReference type="Proteomes" id="UP001199659"/>
    </source>
</evidence>
<dbReference type="SUPFAM" id="SSF56281">
    <property type="entry name" value="Metallo-hydrolase/oxidoreductase"/>
    <property type="match status" value="1"/>
</dbReference>
<sequence length="310" mass="35458">MLIDSGTASTLRKNRNPSLPPFREIEFYLLTHIDYDHIGGFVNFLSKAQRNDLHPDLIFFGNTLDLIRYKDNDEVGFHHGSALSAHISALKLNSKPLFSEDVLCFKNIKITILSPTLEHIHILKEKWIEIEKELNKKYYGDEFVSVQKKKFKIDVKAAPDDSVKNPIKDLLNSTSIACLIEYENKKALMLGDAHPEIISKQLKTILKNQQIEKINIDVVKISHHGSKHNTTSELLSLISCNRFIISTDGSRPYNHPDIETINKIIINSINAGFTKVYFYFNYQSASEFEIINEAELDIEICKIVTNEIIL</sequence>
<protein>
    <recommendedName>
        <fullName evidence="3">Metallo-beta-lactamase domain-containing protein</fullName>
    </recommendedName>
</protein>
<name>A0ABY3S729_9ENTR</name>
<dbReference type="InterPro" id="IPR036866">
    <property type="entry name" value="RibonucZ/Hydroxyglut_hydro"/>
</dbReference>
<dbReference type="Proteomes" id="UP001199659">
    <property type="component" value="Chromosome"/>
</dbReference>
<dbReference type="EMBL" id="CP087880">
    <property type="protein sequence ID" value="UGS42285.1"/>
    <property type="molecule type" value="Genomic_DNA"/>
</dbReference>
<evidence type="ECO:0008006" key="3">
    <source>
        <dbReference type="Google" id="ProtNLM"/>
    </source>
</evidence>
<accession>A0ABY3S729</accession>
<dbReference type="RefSeq" id="WP_231825509.1">
    <property type="nucleotide sequence ID" value="NZ_CP087880.1"/>
</dbReference>
<dbReference type="Gene3D" id="3.60.15.10">
    <property type="entry name" value="Ribonuclease Z/Hydroxyacylglutathione hydrolase-like"/>
    <property type="match status" value="1"/>
</dbReference>
<dbReference type="PANTHER" id="PTHR30619:SF1">
    <property type="entry name" value="RECOMBINATION PROTEIN 2"/>
    <property type="match status" value="1"/>
</dbReference>
<proteinExistence type="predicted"/>
<keyword evidence="2" id="KW-1185">Reference proteome</keyword>
<dbReference type="InterPro" id="IPR052159">
    <property type="entry name" value="Competence_DNA_uptake"/>
</dbReference>
<gene>
    <name evidence="1" type="ORF">G163CM_30130</name>
</gene>
<dbReference type="PANTHER" id="PTHR30619">
    <property type="entry name" value="DNA INTERNALIZATION/COMPETENCE PROTEIN COMEC/REC2"/>
    <property type="match status" value="1"/>
</dbReference>
<evidence type="ECO:0000313" key="1">
    <source>
        <dbReference type="EMBL" id="UGS42285.1"/>
    </source>
</evidence>
<reference evidence="1 2" key="1">
    <citation type="journal article" date="2022" name="Int. J. Syst. Evol. Microbiol.">
        <title>Pseudocitrobacter corydidari sp. nov., isolated from the Asian emerald cockroach Corydidarum magnifica.</title>
        <authorList>
            <person name="Guzman J."/>
            <person name="Poehlein A."/>
            <person name="Glaeser S.P."/>
            <person name="Schwengers O."/>
            <person name="Blom J."/>
            <person name="Hollensteiner J."/>
            <person name="Kampfer P."/>
            <person name="Vilcinskas A."/>
        </authorList>
    </citation>
    <scope>NUCLEOTIDE SEQUENCE [LARGE SCALE GENOMIC DNA]</scope>
    <source>
        <strain evidence="1">G163CM</strain>
    </source>
</reference>